<dbReference type="InterPro" id="IPR036653">
    <property type="entry name" value="CinA-like_C"/>
</dbReference>
<dbReference type="InterPro" id="IPR008136">
    <property type="entry name" value="CinA_C"/>
</dbReference>
<dbReference type="Gene3D" id="3.90.950.20">
    <property type="entry name" value="CinA-like"/>
    <property type="match status" value="1"/>
</dbReference>
<accession>A0A2R5FB94</accession>
<dbReference type="GO" id="GO:0019159">
    <property type="term" value="F:nicotinamide-nucleotide amidase activity"/>
    <property type="evidence" value="ECO:0007669"/>
    <property type="project" value="UniProtKB-EC"/>
</dbReference>
<dbReference type="EC" id="3.5.1.42" evidence="2"/>
<dbReference type="EMBL" id="BDOQ01000006">
    <property type="protein sequence ID" value="GBG14173.1"/>
    <property type="molecule type" value="Genomic_DNA"/>
</dbReference>
<name>A0A2R5FB94_9PROT</name>
<comment type="caution">
    <text evidence="2">The sequence shown here is derived from an EMBL/GenBank/DDBJ whole genome shotgun (WGS) entry which is preliminary data.</text>
</comment>
<dbReference type="RefSeq" id="WP_109015364.1">
    <property type="nucleotide sequence ID" value="NZ_BDOQ01000006.1"/>
</dbReference>
<proteinExistence type="predicted"/>
<dbReference type="SUPFAM" id="SSF142433">
    <property type="entry name" value="CinA-like"/>
    <property type="match status" value="1"/>
</dbReference>
<evidence type="ECO:0000313" key="3">
    <source>
        <dbReference type="Proteomes" id="UP000245081"/>
    </source>
</evidence>
<dbReference type="NCBIfam" id="TIGR00199">
    <property type="entry name" value="PncC_domain"/>
    <property type="match status" value="1"/>
</dbReference>
<keyword evidence="3" id="KW-1185">Reference proteome</keyword>
<gene>
    <name evidence="2" type="primary">pncC</name>
    <name evidence="2" type="ORF">NMK_1737</name>
</gene>
<sequence length="162" mass="17017">MADDALIALAAEVGASLKQRGWMLALAESCTGGGIAEAITAVPGSSAWFDRGFVTYSNASKIDMLGVQSETLDAHGAVSREVVLQMAQGALRNSQAQVSIAVSGIAGPDGGTPEKPVGTVWLAWAVEDGEMLSECHRFDGSRREVRYQSALVALERLLAVLR</sequence>
<evidence type="ECO:0000313" key="2">
    <source>
        <dbReference type="EMBL" id="GBG14173.1"/>
    </source>
</evidence>
<reference evidence="2 3" key="1">
    <citation type="journal article" date="2018" name="Environ. Microbiol.">
        <title>Isolation and genomic characterization of Novimethylophilus kurashikiensis gen. nov. sp. nov., a new lanthanide-dependent methylotrophic species of Methylophilaceae.</title>
        <authorList>
            <person name="Lv H."/>
            <person name="Sahin N."/>
            <person name="Tani A."/>
        </authorList>
    </citation>
    <scope>NUCLEOTIDE SEQUENCE [LARGE SCALE GENOMIC DNA]</scope>
    <source>
        <strain evidence="2 3">La2-4</strain>
    </source>
</reference>
<dbReference type="AlphaFoldDB" id="A0A2R5FB94"/>
<dbReference type="Proteomes" id="UP000245081">
    <property type="component" value="Unassembled WGS sequence"/>
</dbReference>
<dbReference type="Pfam" id="PF02464">
    <property type="entry name" value="CinA"/>
    <property type="match status" value="1"/>
</dbReference>
<feature type="domain" description="CinA C-terminal" evidence="1">
    <location>
        <begin position="8"/>
        <end position="160"/>
    </location>
</feature>
<dbReference type="OrthoDB" id="9801454at2"/>
<protein>
    <submittedName>
        <fullName evidence="2">Nicotinamide-nucleotide amidase</fullName>
        <ecNumber evidence="2">3.5.1.42</ecNumber>
    </submittedName>
</protein>
<organism evidence="2 3">
    <name type="scientific">Novimethylophilus kurashikiensis</name>
    <dbReference type="NCBI Taxonomy" id="1825523"/>
    <lineage>
        <taxon>Bacteria</taxon>
        <taxon>Pseudomonadati</taxon>
        <taxon>Pseudomonadota</taxon>
        <taxon>Betaproteobacteria</taxon>
        <taxon>Nitrosomonadales</taxon>
        <taxon>Methylophilaceae</taxon>
        <taxon>Novimethylophilus</taxon>
    </lineage>
</organism>
<keyword evidence="2" id="KW-0378">Hydrolase</keyword>
<evidence type="ECO:0000259" key="1">
    <source>
        <dbReference type="Pfam" id="PF02464"/>
    </source>
</evidence>